<accession>A0A2T4ICT9</accession>
<feature type="signal peptide" evidence="1">
    <location>
        <begin position="1"/>
        <end position="17"/>
    </location>
</feature>
<gene>
    <name evidence="2" type="ORF">C8261_13915</name>
</gene>
<sequence>MRALLACAALCPAPLLAQVEISYHGCTDAHGAPVATLLDPALDVVVASRVDAAAARIVYNPEVLPQLGEQVRMFFYAQTCARHNLGLPLLDTLSAEQAARADCAALESLLRSGLVQPAGVAALQAALQFSAAEWLVLPGPPRDFDLAACQRRIASRPSLSAPPAGQEAWNACVRVCGEVLRACRGSACAADYERCVARCNAD</sequence>
<protein>
    <recommendedName>
        <fullName evidence="4">Secreted protein</fullName>
    </recommendedName>
</protein>
<evidence type="ECO:0008006" key="4">
    <source>
        <dbReference type="Google" id="ProtNLM"/>
    </source>
</evidence>
<proteinExistence type="predicted"/>
<dbReference type="EMBL" id="PZKC01000012">
    <property type="protein sequence ID" value="PTD95546.1"/>
    <property type="molecule type" value="Genomic_DNA"/>
</dbReference>
<evidence type="ECO:0000313" key="3">
    <source>
        <dbReference type="Proteomes" id="UP000241193"/>
    </source>
</evidence>
<dbReference type="AlphaFoldDB" id="A0A2T4ICT9"/>
<name>A0A2T4ICT9_9RHOO</name>
<organism evidence="2 3">
    <name type="scientific">Pseudothauera lacus</name>
    <dbReference type="NCBI Taxonomy" id="2136175"/>
    <lineage>
        <taxon>Bacteria</taxon>
        <taxon>Pseudomonadati</taxon>
        <taxon>Pseudomonadota</taxon>
        <taxon>Betaproteobacteria</taxon>
        <taxon>Rhodocyclales</taxon>
        <taxon>Zoogloeaceae</taxon>
        <taxon>Pseudothauera</taxon>
    </lineage>
</organism>
<comment type="caution">
    <text evidence="2">The sequence shown here is derived from an EMBL/GenBank/DDBJ whole genome shotgun (WGS) entry which is preliminary data.</text>
</comment>
<feature type="chain" id="PRO_5015400887" description="Secreted protein" evidence="1">
    <location>
        <begin position="18"/>
        <end position="202"/>
    </location>
</feature>
<reference evidence="2 3" key="1">
    <citation type="submission" date="2018-03" db="EMBL/GenBank/DDBJ databases">
        <authorList>
            <person name="Keele B.F."/>
        </authorList>
    </citation>
    <scope>NUCLEOTIDE SEQUENCE [LARGE SCALE GENOMIC DNA]</scope>
    <source>
        <strain evidence="2 3">D20</strain>
    </source>
</reference>
<dbReference type="Proteomes" id="UP000241193">
    <property type="component" value="Unassembled WGS sequence"/>
</dbReference>
<reference evidence="2 3" key="2">
    <citation type="submission" date="2018-04" db="EMBL/GenBank/DDBJ databases">
        <title>Thauera lacus sp. nov., isolated from an saline lake in Inner Mongolia, China.</title>
        <authorList>
            <person name="Liang Q.-Y."/>
        </authorList>
    </citation>
    <scope>NUCLEOTIDE SEQUENCE [LARGE SCALE GENOMIC DNA]</scope>
    <source>
        <strain evidence="2 3">D20</strain>
    </source>
</reference>
<evidence type="ECO:0000256" key="1">
    <source>
        <dbReference type="SAM" id="SignalP"/>
    </source>
</evidence>
<keyword evidence="1" id="KW-0732">Signal</keyword>
<evidence type="ECO:0000313" key="2">
    <source>
        <dbReference type="EMBL" id="PTD95546.1"/>
    </source>
</evidence>
<keyword evidence="3" id="KW-1185">Reference proteome</keyword>